<name>D8LEF8_ECTSI</name>
<protein>
    <submittedName>
        <fullName evidence="2">Uncharacterized protein</fullName>
    </submittedName>
</protein>
<dbReference type="EMBL" id="FN649736">
    <property type="protein sequence ID" value="CBN80201.1"/>
    <property type="molecule type" value="Genomic_DNA"/>
</dbReference>
<evidence type="ECO:0000256" key="1">
    <source>
        <dbReference type="SAM" id="MobiDB-lite"/>
    </source>
</evidence>
<proteinExistence type="predicted"/>
<dbReference type="EMBL" id="FN647946">
    <property type="protein sequence ID" value="CBN80201.1"/>
    <property type="molecule type" value="Genomic_DNA"/>
</dbReference>
<reference evidence="2 3" key="1">
    <citation type="journal article" date="2010" name="Nature">
        <title>The Ectocarpus genome and the independent evolution of multicellularity in brown algae.</title>
        <authorList>
            <person name="Cock J.M."/>
            <person name="Sterck L."/>
            <person name="Rouze P."/>
            <person name="Scornet D."/>
            <person name="Allen A.E."/>
            <person name="Amoutzias G."/>
            <person name="Anthouard V."/>
            <person name="Artiguenave F."/>
            <person name="Aury J.M."/>
            <person name="Badger J.H."/>
            <person name="Beszteri B."/>
            <person name="Billiau K."/>
            <person name="Bonnet E."/>
            <person name="Bothwell J.H."/>
            <person name="Bowler C."/>
            <person name="Boyen C."/>
            <person name="Brownlee C."/>
            <person name="Carrano C.J."/>
            <person name="Charrier B."/>
            <person name="Cho G.Y."/>
            <person name="Coelho S.M."/>
            <person name="Collen J."/>
            <person name="Corre E."/>
            <person name="Da Silva C."/>
            <person name="Delage L."/>
            <person name="Delaroque N."/>
            <person name="Dittami S.M."/>
            <person name="Doulbeau S."/>
            <person name="Elias M."/>
            <person name="Farnham G."/>
            <person name="Gachon C.M."/>
            <person name="Gschloessl B."/>
            <person name="Heesch S."/>
            <person name="Jabbari K."/>
            <person name="Jubin C."/>
            <person name="Kawai H."/>
            <person name="Kimura K."/>
            <person name="Kloareg B."/>
            <person name="Kupper F.C."/>
            <person name="Lang D."/>
            <person name="Le Bail A."/>
            <person name="Leblanc C."/>
            <person name="Lerouge P."/>
            <person name="Lohr M."/>
            <person name="Lopez P.J."/>
            <person name="Martens C."/>
            <person name="Maumus F."/>
            <person name="Michel G."/>
            <person name="Miranda-Saavedra D."/>
            <person name="Morales J."/>
            <person name="Moreau H."/>
            <person name="Motomura T."/>
            <person name="Nagasato C."/>
            <person name="Napoli C.A."/>
            <person name="Nelson D.R."/>
            <person name="Nyvall-Collen P."/>
            <person name="Peters A.F."/>
            <person name="Pommier C."/>
            <person name="Potin P."/>
            <person name="Poulain J."/>
            <person name="Quesneville H."/>
            <person name="Read B."/>
            <person name="Rensing S.A."/>
            <person name="Ritter A."/>
            <person name="Rousvoal S."/>
            <person name="Samanta M."/>
            <person name="Samson G."/>
            <person name="Schroeder D.C."/>
            <person name="Segurens B."/>
            <person name="Strittmatter M."/>
            <person name="Tonon T."/>
            <person name="Tregear J.W."/>
            <person name="Valentin K."/>
            <person name="von Dassow P."/>
            <person name="Yamagishi T."/>
            <person name="Van de Peer Y."/>
            <person name="Wincker P."/>
        </authorList>
    </citation>
    <scope>NUCLEOTIDE SEQUENCE [LARGE SCALE GENOMIC DNA]</scope>
    <source>
        <strain evidence="3">Ec32 / CCAP1310/4</strain>
    </source>
</reference>
<sequence>MELPLLHFSTWMLPPISDTPLLFRMTSFLPYIVVKEMRAHASPGTTATSFKVRQLLGDEPEKRRRSLRTKRGSSSGIPSLKKQ</sequence>
<evidence type="ECO:0000313" key="3">
    <source>
        <dbReference type="Proteomes" id="UP000002630"/>
    </source>
</evidence>
<keyword evidence="3" id="KW-1185">Reference proteome</keyword>
<dbReference type="Proteomes" id="UP000002630">
    <property type="component" value="Linkage Group LG11"/>
</dbReference>
<evidence type="ECO:0000313" key="2">
    <source>
        <dbReference type="EMBL" id="CBN80201.1"/>
    </source>
</evidence>
<organism evidence="2 3">
    <name type="scientific">Ectocarpus siliculosus</name>
    <name type="common">Brown alga</name>
    <name type="synonym">Conferva siliculosa</name>
    <dbReference type="NCBI Taxonomy" id="2880"/>
    <lineage>
        <taxon>Eukaryota</taxon>
        <taxon>Sar</taxon>
        <taxon>Stramenopiles</taxon>
        <taxon>Ochrophyta</taxon>
        <taxon>PX clade</taxon>
        <taxon>Phaeophyceae</taxon>
        <taxon>Ectocarpales</taxon>
        <taxon>Ectocarpaceae</taxon>
        <taxon>Ectocarpus</taxon>
    </lineage>
</organism>
<gene>
    <name evidence="2" type="ORF">Esi_0131_0005</name>
</gene>
<dbReference type="AlphaFoldDB" id="D8LEF8"/>
<dbReference type="InParanoid" id="D8LEF8"/>
<feature type="region of interest" description="Disordered" evidence="1">
    <location>
        <begin position="42"/>
        <end position="83"/>
    </location>
</feature>
<accession>D8LEF8</accession>